<dbReference type="EMBL" id="PDCK01000044">
    <property type="protein sequence ID" value="PRQ22235.1"/>
    <property type="molecule type" value="Genomic_DNA"/>
</dbReference>
<dbReference type="AlphaFoldDB" id="A0A2P6PJZ0"/>
<comment type="caution">
    <text evidence="2">The sequence shown here is derived from an EMBL/GenBank/DDBJ whole genome shotgun (WGS) entry which is preliminary data.</text>
</comment>
<keyword evidence="3" id="KW-1185">Reference proteome</keyword>
<feature type="region of interest" description="Disordered" evidence="1">
    <location>
        <begin position="33"/>
        <end position="55"/>
    </location>
</feature>
<evidence type="ECO:0000313" key="2">
    <source>
        <dbReference type="EMBL" id="PRQ22235.1"/>
    </source>
</evidence>
<keyword evidence="2" id="KW-0670">Pyruvate</keyword>
<reference evidence="2 3" key="1">
    <citation type="journal article" date="2018" name="Nat. Genet.">
        <title>The Rosa genome provides new insights in the design of modern roses.</title>
        <authorList>
            <person name="Bendahmane M."/>
        </authorList>
    </citation>
    <scope>NUCLEOTIDE SEQUENCE [LARGE SCALE GENOMIC DNA]</scope>
    <source>
        <strain evidence="3">cv. Old Blush</strain>
    </source>
</reference>
<evidence type="ECO:0000313" key="3">
    <source>
        <dbReference type="Proteomes" id="UP000238479"/>
    </source>
</evidence>
<dbReference type="GO" id="GO:0008964">
    <property type="term" value="F:phosphoenolpyruvate carboxylase activity"/>
    <property type="evidence" value="ECO:0007669"/>
    <property type="project" value="UniProtKB-EC"/>
</dbReference>
<name>A0A2P6PJZ0_ROSCH</name>
<keyword evidence="2" id="KW-0456">Lyase</keyword>
<dbReference type="Proteomes" id="UP000238479">
    <property type="component" value="Chromosome 6"/>
</dbReference>
<sequence length="84" mass="9165">MQIERPPLALACNDVVNLLSIILIQCSPESNFVDTRDGPESPKSPIAKSPSQNSLRNASLVAKRKMFAVSLVGRSSFQKLLEPN</sequence>
<dbReference type="EC" id="4.1.1.31" evidence="2"/>
<gene>
    <name evidence="2" type="ORF">RchiOBHm_Chr6g0248021</name>
</gene>
<evidence type="ECO:0000256" key="1">
    <source>
        <dbReference type="SAM" id="MobiDB-lite"/>
    </source>
</evidence>
<protein>
    <submittedName>
        <fullName evidence="2">Putative phosphoenolpyruvate carboxylase</fullName>
        <ecNumber evidence="2">4.1.1.31</ecNumber>
    </submittedName>
</protein>
<accession>A0A2P6PJZ0</accession>
<organism evidence="2 3">
    <name type="scientific">Rosa chinensis</name>
    <name type="common">China rose</name>
    <dbReference type="NCBI Taxonomy" id="74649"/>
    <lineage>
        <taxon>Eukaryota</taxon>
        <taxon>Viridiplantae</taxon>
        <taxon>Streptophyta</taxon>
        <taxon>Embryophyta</taxon>
        <taxon>Tracheophyta</taxon>
        <taxon>Spermatophyta</taxon>
        <taxon>Magnoliopsida</taxon>
        <taxon>eudicotyledons</taxon>
        <taxon>Gunneridae</taxon>
        <taxon>Pentapetalae</taxon>
        <taxon>rosids</taxon>
        <taxon>fabids</taxon>
        <taxon>Rosales</taxon>
        <taxon>Rosaceae</taxon>
        <taxon>Rosoideae</taxon>
        <taxon>Rosoideae incertae sedis</taxon>
        <taxon>Rosa</taxon>
    </lineage>
</organism>
<dbReference type="Gramene" id="PRQ22235">
    <property type="protein sequence ID" value="PRQ22235"/>
    <property type="gene ID" value="RchiOBHm_Chr6g0248021"/>
</dbReference>
<proteinExistence type="predicted"/>